<evidence type="ECO:0000313" key="2">
    <source>
        <dbReference type="Proteomes" id="UP000030661"/>
    </source>
</evidence>
<evidence type="ECO:0000313" key="1">
    <source>
        <dbReference type="EMBL" id="GAK61560.1"/>
    </source>
</evidence>
<reference evidence="1" key="1">
    <citation type="journal article" date="2015" name="PeerJ">
        <title>First genomic representation of candidate bacterial phylum KSB3 points to enhanced environmental sensing as a trigger of wastewater bulking.</title>
        <authorList>
            <person name="Sekiguchi Y."/>
            <person name="Ohashi A."/>
            <person name="Parks D.H."/>
            <person name="Yamauchi T."/>
            <person name="Tyson G.W."/>
            <person name="Hugenholtz P."/>
        </authorList>
    </citation>
    <scope>NUCLEOTIDE SEQUENCE [LARGE SCALE GENOMIC DNA]</scope>
</reference>
<dbReference type="Proteomes" id="UP000030661">
    <property type="component" value="Unassembled WGS sequence"/>
</dbReference>
<accession>A0A081CAF5</accession>
<proteinExistence type="predicted"/>
<gene>
    <name evidence="1" type="ORF">U27_01461</name>
</gene>
<keyword evidence="2" id="KW-1185">Reference proteome</keyword>
<protein>
    <submittedName>
        <fullName evidence="1">Transposase and inactivated derivatives</fullName>
    </submittedName>
</protein>
<dbReference type="EMBL" id="DF820480">
    <property type="protein sequence ID" value="GAK61560.1"/>
    <property type="molecule type" value="Genomic_DNA"/>
</dbReference>
<name>A0A081CAF5_VECG1</name>
<dbReference type="STRING" id="1499967.U27_01461"/>
<dbReference type="HOGENOM" id="CLU_2380367_0_0_0"/>
<dbReference type="eggNOG" id="COG1943">
    <property type="taxonomic scope" value="Bacteria"/>
</dbReference>
<sequence length="94" mass="11154">MMKQHPHTPKHLFLDDTPYFITAAIYQKRRLMAAKTFLLYNPVKHGYVSDLRNYVTSNFHEAFKAFGRDGLAEQFRTYSEYKTLRITEALDDDF</sequence>
<dbReference type="AlphaFoldDB" id="A0A081CAF5"/>
<organism evidence="1">
    <name type="scientific">Vecturithrix granuli</name>
    <dbReference type="NCBI Taxonomy" id="1499967"/>
    <lineage>
        <taxon>Bacteria</taxon>
        <taxon>Candidatus Moduliflexota</taxon>
        <taxon>Candidatus Vecturitrichia</taxon>
        <taxon>Candidatus Vecturitrichales</taxon>
        <taxon>Candidatus Vecturitrichaceae</taxon>
        <taxon>Candidatus Vecturithrix</taxon>
    </lineage>
</organism>